<dbReference type="InterPro" id="IPR004163">
    <property type="entry name" value="CoA_transf_BS"/>
</dbReference>
<gene>
    <name evidence="3" type="primary">pcaI</name>
    <name evidence="3" type="ORF">CVS47_03084</name>
</gene>
<evidence type="ECO:0000256" key="1">
    <source>
        <dbReference type="ARBA" id="ARBA00005612"/>
    </source>
</evidence>
<evidence type="ECO:0000256" key="2">
    <source>
        <dbReference type="ARBA" id="ARBA00022679"/>
    </source>
</evidence>
<dbReference type="GO" id="GO:0047569">
    <property type="term" value="F:3-oxoadipate CoA-transferase activity"/>
    <property type="evidence" value="ECO:0007669"/>
    <property type="project" value="UniProtKB-EC"/>
</dbReference>
<dbReference type="SUPFAM" id="SSF100950">
    <property type="entry name" value="NagB/RpiA/CoA transferase-like"/>
    <property type="match status" value="1"/>
</dbReference>
<dbReference type="PROSITE" id="PS01273">
    <property type="entry name" value="COA_TRANSF_1"/>
    <property type="match status" value="1"/>
</dbReference>
<dbReference type="SMART" id="SM00882">
    <property type="entry name" value="CoA_trans"/>
    <property type="match status" value="1"/>
</dbReference>
<dbReference type="EC" id="2.8.3.6" evidence="3"/>
<organism evidence="3 4">
    <name type="scientific">Microbacterium lemovicicum</name>
    <dbReference type="NCBI Taxonomy" id="1072463"/>
    <lineage>
        <taxon>Bacteria</taxon>
        <taxon>Bacillati</taxon>
        <taxon>Actinomycetota</taxon>
        <taxon>Actinomycetes</taxon>
        <taxon>Micrococcales</taxon>
        <taxon>Microbacteriaceae</taxon>
        <taxon>Microbacterium</taxon>
    </lineage>
</organism>
<dbReference type="InterPro" id="IPR037171">
    <property type="entry name" value="NagB/RpiA_transferase-like"/>
</dbReference>
<dbReference type="KEGG" id="mlv:CVS47_03084"/>
<dbReference type="EMBL" id="CP031423">
    <property type="protein sequence ID" value="AZS38427.1"/>
    <property type="molecule type" value="Genomic_DNA"/>
</dbReference>
<dbReference type="AlphaFoldDB" id="A0A3S9WES9"/>
<name>A0A3S9WES9_9MICO</name>
<proteinExistence type="inferred from homology"/>
<accession>A0A3S9WES9</accession>
<dbReference type="PANTHER" id="PTHR13707">
    <property type="entry name" value="KETOACID-COENZYME A TRANSFERASE"/>
    <property type="match status" value="1"/>
</dbReference>
<dbReference type="NCBIfam" id="TIGR02429">
    <property type="entry name" value="pcaI_scoA_fam"/>
    <property type="match status" value="1"/>
</dbReference>
<dbReference type="Proteomes" id="UP000276888">
    <property type="component" value="Chromosome"/>
</dbReference>
<protein>
    <submittedName>
        <fullName evidence="3">3-oxoadipate CoA-transferase subunit A</fullName>
        <ecNumber evidence="3">2.8.3.6</ecNumber>
    </submittedName>
</protein>
<dbReference type="Gene3D" id="3.40.1080.10">
    <property type="entry name" value="Glutaconate Coenzyme A-transferase"/>
    <property type="match status" value="1"/>
</dbReference>
<keyword evidence="4" id="KW-1185">Reference proteome</keyword>
<dbReference type="InterPro" id="IPR004165">
    <property type="entry name" value="CoA_trans_fam_I"/>
</dbReference>
<comment type="similarity">
    <text evidence="1">Belongs to the 3-oxoacid CoA-transferase subunit A family.</text>
</comment>
<keyword evidence="2 3" id="KW-0808">Transferase</keyword>
<sequence>MIDKTVTDAAAAVAGVQDGSTVMIGGFGRAGQPVELIDALIAQGAGDLTIVNNNAGNGDTGLAALLATGRVRRIICSFPRQHDSWVFDGLYRAGKIELEIVPQGNLAERIRAAGAGIGAFFSPTGVGTELAEGRESREIDGRQYVLEYPITADVALISAWRGDRWGNLVFRETARNFGPIMATAATTTIAQVDEVVPLGALPPETVVTPGIFVDRVVPVGERRWLEDGRFIGGVDIEGRPLEDSAAPGAAASVEGKRS</sequence>
<dbReference type="RefSeq" id="WP_127096858.1">
    <property type="nucleotide sequence ID" value="NZ_CP031423.1"/>
</dbReference>
<evidence type="ECO:0000313" key="3">
    <source>
        <dbReference type="EMBL" id="AZS38427.1"/>
    </source>
</evidence>
<evidence type="ECO:0000313" key="4">
    <source>
        <dbReference type="Proteomes" id="UP000276888"/>
    </source>
</evidence>
<dbReference type="Pfam" id="PF01144">
    <property type="entry name" value="CoA_trans"/>
    <property type="match status" value="1"/>
</dbReference>
<reference evidence="3 4" key="1">
    <citation type="submission" date="2018-08" db="EMBL/GenBank/DDBJ databases">
        <title>Microbacterium lemovicicum sp. nov., a bacterium isolated from a natural uranium-rich soil.</title>
        <authorList>
            <person name="ORTET P."/>
        </authorList>
    </citation>
    <scope>NUCLEOTIDE SEQUENCE [LARGE SCALE GENOMIC DNA]</scope>
    <source>
        <strain evidence="3 4">Viu22</strain>
    </source>
</reference>
<dbReference type="OrthoDB" id="3369756at2"/>
<dbReference type="PANTHER" id="PTHR13707:SF60">
    <property type="entry name" value="ACETATE COA-TRANSFERASE SUBUNIT ALPHA"/>
    <property type="match status" value="1"/>
</dbReference>
<dbReference type="InterPro" id="IPR012792">
    <property type="entry name" value="3-oxoacid_CoA-transf_A"/>
</dbReference>